<reference evidence="2 3" key="1">
    <citation type="submission" date="2019-08" db="EMBL/GenBank/DDBJ databases">
        <title>Bradyrhizobium hipponensis sp. nov., a rhizobium isolated from a Lupinus angustifolius root nodule in Tunisia.</title>
        <authorList>
            <person name="Off K."/>
            <person name="Rejili M."/>
            <person name="Mars M."/>
            <person name="Brachmann A."/>
            <person name="Marin M."/>
        </authorList>
    </citation>
    <scope>NUCLEOTIDE SEQUENCE [LARGE SCALE GENOMIC DNA]</scope>
    <source>
        <strain evidence="2 3">CTAW11</strain>
    </source>
</reference>
<gene>
    <name evidence="2" type="ORF">FXB38_09265</name>
</gene>
<keyword evidence="1" id="KW-0472">Membrane</keyword>
<keyword evidence="1" id="KW-0812">Transmembrane</keyword>
<evidence type="ECO:0000256" key="1">
    <source>
        <dbReference type="SAM" id="Phobius"/>
    </source>
</evidence>
<dbReference type="RefSeq" id="WP_148750567.1">
    <property type="nucleotide sequence ID" value="NZ_VSSR01000016.1"/>
</dbReference>
<dbReference type="Proteomes" id="UP000324853">
    <property type="component" value="Unassembled WGS sequence"/>
</dbReference>
<evidence type="ECO:0000313" key="2">
    <source>
        <dbReference type="EMBL" id="TYL85736.1"/>
    </source>
</evidence>
<accession>A0A5S4WUM7</accession>
<comment type="caution">
    <text evidence="2">The sequence shown here is derived from an EMBL/GenBank/DDBJ whole genome shotgun (WGS) entry which is preliminary data.</text>
</comment>
<evidence type="ECO:0000313" key="3">
    <source>
        <dbReference type="Proteomes" id="UP000324853"/>
    </source>
</evidence>
<dbReference type="EMBL" id="VSSR01000016">
    <property type="protein sequence ID" value="TYL85736.1"/>
    <property type="molecule type" value="Genomic_DNA"/>
</dbReference>
<proteinExistence type="predicted"/>
<name>A0A5S4WUM7_9BRAD</name>
<organism evidence="2 3">
    <name type="scientific">Bradyrhizobium cytisi</name>
    <dbReference type="NCBI Taxonomy" id="515489"/>
    <lineage>
        <taxon>Bacteria</taxon>
        <taxon>Pseudomonadati</taxon>
        <taxon>Pseudomonadota</taxon>
        <taxon>Alphaproteobacteria</taxon>
        <taxon>Hyphomicrobiales</taxon>
        <taxon>Nitrobacteraceae</taxon>
        <taxon>Bradyrhizobium</taxon>
    </lineage>
</organism>
<keyword evidence="3" id="KW-1185">Reference proteome</keyword>
<dbReference type="AlphaFoldDB" id="A0A5S4WUM7"/>
<protein>
    <submittedName>
        <fullName evidence="2">Uncharacterized protein</fullName>
    </submittedName>
</protein>
<sequence length="137" mass="14715">MGNDGEGSLVEQWTRRLKNRPLVAAITIFATVVAGVGSFTNSINDFLGLFRESQKSPPVVLTLPSPLPQPPKRISFNEDFQLGEVAAYSSTHGVSVRTQFITPDAAQIGASADGQSIRYSNTQEATRCLCTDKTAIA</sequence>
<feature type="transmembrane region" description="Helical" evidence="1">
    <location>
        <begin position="21"/>
        <end position="40"/>
    </location>
</feature>
<keyword evidence="1" id="KW-1133">Transmembrane helix</keyword>